<name>A0ABN5Z268_9MYCO</name>
<organism evidence="2 3">
    <name type="scientific">Mycolicibacterium aubagnense</name>
    <dbReference type="NCBI Taxonomy" id="319707"/>
    <lineage>
        <taxon>Bacteria</taxon>
        <taxon>Bacillati</taxon>
        <taxon>Actinomycetota</taxon>
        <taxon>Actinomycetes</taxon>
        <taxon>Mycobacteriales</taxon>
        <taxon>Mycobacteriaceae</taxon>
        <taxon>Mycolicibacterium</taxon>
    </lineage>
</organism>
<dbReference type="Pfam" id="PF02467">
    <property type="entry name" value="Whib"/>
    <property type="match status" value="1"/>
</dbReference>
<keyword evidence="3" id="KW-1185">Reference proteome</keyword>
<protein>
    <recommendedName>
        <fullName evidence="1">4Fe-4S Wbl-type domain-containing protein</fullName>
    </recommendedName>
</protein>
<dbReference type="InterPro" id="IPR034768">
    <property type="entry name" value="4FE4S_WBL"/>
</dbReference>
<gene>
    <name evidence="2" type="ORF">MAUB_64060</name>
</gene>
<feature type="domain" description="4Fe-4S Wbl-type" evidence="1">
    <location>
        <begin position="16"/>
        <end position="70"/>
    </location>
</feature>
<reference evidence="2 3" key="1">
    <citation type="journal article" date="2019" name="Emerg. Microbes Infect.">
        <title>Comprehensive subspecies identification of 175 nontuberculous mycobacteria species based on 7547 genomic profiles.</title>
        <authorList>
            <person name="Matsumoto Y."/>
            <person name="Kinjo T."/>
            <person name="Motooka D."/>
            <person name="Nabeya D."/>
            <person name="Jung N."/>
            <person name="Uechi K."/>
            <person name="Horii T."/>
            <person name="Iida T."/>
            <person name="Fujita J."/>
            <person name="Nakamura S."/>
        </authorList>
    </citation>
    <scope>NUCLEOTIDE SEQUENCE [LARGE SCALE GENOMIC DNA]</scope>
    <source>
        <strain evidence="2 3">JCM 15296</strain>
        <plasmid evidence="2">pJCM15296</plasmid>
    </source>
</reference>
<dbReference type="Proteomes" id="UP000465609">
    <property type="component" value="Plasmid pJCM15296"/>
</dbReference>
<geneLocation type="plasmid" evidence="2 3">
    <name>pJCM15296</name>
</geneLocation>
<sequence length="169" mass="18216">MGTRRPTGPLTADIGLCAYEDPEIFHKQTCDLAARICANCPVIVGCGEAAIKMGVTEGFFAGVKLPGERYDGSLEKAYAEIAAIIEKRRHDPPAVRRHKELLRAAAHYAASLPTGELEDAVEGHQGTDAQRRAALSRRAAKFVPKLPNREDLSRHAAMFAPDQPGQASA</sequence>
<proteinExistence type="predicted"/>
<dbReference type="EMBL" id="AP022578">
    <property type="protein sequence ID" value="BBX88205.1"/>
    <property type="molecule type" value="Genomic_DNA"/>
</dbReference>
<evidence type="ECO:0000259" key="1">
    <source>
        <dbReference type="PROSITE" id="PS51674"/>
    </source>
</evidence>
<evidence type="ECO:0000313" key="2">
    <source>
        <dbReference type="EMBL" id="BBX88205.1"/>
    </source>
</evidence>
<evidence type="ECO:0000313" key="3">
    <source>
        <dbReference type="Proteomes" id="UP000465609"/>
    </source>
</evidence>
<keyword evidence="2" id="KW-0614">Plasmid</keyword>
<dbReference type="RefSeq" id="WP_138230787.1">
    <property type="nucleotide sequence ID" value="NZ_AP022578.1"/>
</dbReference>
<accession>A0ABN5Z268</accession>
<dbReference type="PROSITE" id="PS51674">
    <property type="entry name" value="4FE4S_WBL"/>
    <property type="match status" value="1"/>
</dbReference>